<proteinExistence type="predicted"/>
<gene>
    <name evidence="2" type="ORF">PILCRDRAFT_828835</name>
</gene>
<evidence type="ECO:0000313" key="3">
    <source>
        <dbReference type="Proteomes" id="UP000054166"/>
    </source>
</evidence>
<dbReference type="HOGENOM" id="CLU_181697_0_0_1"/>
<organism evidence="2 3">
    <name type="scientific">Piloderma croceum (strain F 1598)</name>
    <dbReference type="NCBI Taxonomy" id="765440"/>
    <lineage>
        <taxon>Eukaryota</taxon>
        <taxon>Fungi</taxon>
        <taxon>Dikarya</taxon>
        <taxon>Basidiomycota</taxon>
        <taxon>Agaricomycotina</taxon>
        <taxon>Agaricomycetes</taxon>
        <taxon>Agaricomycetidae</taxon>
        <taxon>Atheliales</taxon>
        <taxon>Atheliaceae</taxon>
        <taxon>Piloderma</taxon>
    </lineage>
</organism>
<reference evidence="2 3" key="1">
    <citation type="submission" date="2014-04" db="EMBL/GenBank/DDBJ databases">
        <authorList>
            <consortium name="DOE Joint Genome Institute"/>
            <person name="Kuo A."/>
            <person name="Tarkka M."/>
            <person name="Buscot F."/>
            <person name="Kohler A."/>
            <person name="Nagy L.G."/>
            <person name="Floudas D."/>
            <person name="Copeland A."/>
            <person name="Barry K.W."/>
            <person name="Cichocki N."/>
            <person name="Veneault-Fourrey C."/>
            <person name="LaButti K."/>
            <person name="Lindquist E.A."/>
            <person name="Lipzen A."/>
            <person name="Lundell T."/>
            <person name="Morin E."/>
            <person name="Murat C."/>
            <person name="Sun H."/>
            <person name="Tunlid A."/>
            <person name="Henrissat B."/>
            <person name="Grigoriev I.V."/>
            <person name="Hibbett D.S."/>
            <person name="Martin F."/>
            <person name="Nordberg H.P."/>
            <person name="Cantor M.N."/>
            <person name="Hua S.X."/>
        </authorList>
    </citation>
    <scope>NUCLEOTIDE SEQUENCE [LARGE SCALE GENOMIC DNA]</scope>
    <source>
        <strain evidence="2 3">F 1598</strain>
    </source>
</reference>
<feature type="compositionally biased region" description="Basic residues" evidence="1">
    <location>
        <begin position="1"/>
        <end position="10"/>
    </location>
</feature>
<feature type="non-terminal residue" evidence="2">
    <location>
        <position position="65"/>
    </location>
</feature>
<evidence type="ECO:0000256" key="1">
    <source>
        <dbReference type="SAM" id="MobiDB-lite"/>
    </source>
</evidence>
<keyword evidence="3" id="KW-1185">Reference proteome</keyword>
<reference evidence="3" key="2">
    <citation type="submission" date="2015-01" db="EMBL/GenBank/DDBJ databases">
        <title>Evolutionary Origins and Diversification of the Mycorrhizal Mutualists.</title>
        <authorList>
            <consortium name="DOE Joint Genome Institute"/>
            <consortium name="Mycorrhizal Genomics Consortium"/>
            <person name="Kohler A."/>
            <person name="Kuo A."/>
            <person name="Nagy L.G."/>
            <person name="Floudas D."/>
            <person name="Copeland A."/>
            <person name="Barry K.W."/>
            <person name="Cichocki N."/>
            <person name="Veneault-Fourrey C."/>
            <person name="LaButti K."/>
            <person name="Lindquist E.A."/>
            <person name="Lipzen A."/>
            <person name="Lundell T."/>
            <person name="Morin E."/>
            <person name="Murat C."/>
            <person name="Riley R."/>
            <person name="Ohm R."/>
            <person name="Sun H."/>
            <person name="Tunlid A."/>
            <person name="Henrissat B."/>
            <person name="Grigoriev I.V."/>
            <person name="Hibbett D.S."/>
            <person name="Martin F."/>
        </authorList>
    </citation>
    <scope>NUCLEOTIDE SEQUENCE [LARGE SCALE GENOMIC DNA]</scope>
    <source>
        <strain evidence="3">F 1598</strain>
    </source>
</reference>
<sequence length="65" mass="7503">MSTAVFRRKIPSLDRHTGNSPHRGRYGRVLATPNDESRSNDSVTVCVDTDREPHQSLDFRSWRSF</sequence>
<accession>A0A0C3B8Y5</accession>
<dbReference type="EMBL" id="KN833074">
    <property type="protein sequence ID" value="KIM73782.1"/>
    <property type="molecule type" value="Genomic_DNA"/>
</dbReference>
<dbReference type="AlphaFoldDB" id="A0A0C3B8Y5"/>
<dbReference type="Proteomes" id="UP000054166">
    <property type="component" value="Unassembled WGS sequence"/>
</dbReference>
<name>A0A0C3B8Y5_PILCF</name>
<evidence type="ECO:0000313" key="2">
    <source>
        <dbReference type="EMBL" id="KIM73782.1"/>
    </source>
</evidence>
<protein>
    <submittedName>
        <fullName evidence="2">Uncharacterized protein</fullName>
    </submittedName>
</protein>
<dbReference type="InParanoid" id="A0A0C3B8Y5"/>
<feature type="region of interest" description="Disordered" evidence="1">
    <location>
        <begin position="1"/>
        <end position="43"/>
    </location>
</feature>